<evidence type="ECO:0000313" key="4">
    <source>
        <dbReference type="Proteomes" id="UP000295247"/>
    </source>
</evidence>
<protein>
    <submittedName>
        <fullName evidence="3">CRISPR-associated Cmr4 family protein</fullName>
    </submittedName>
</protein>
<reference evidence="3 4" key="1">
    <citation type="submission" date="2019-03" db="EMBL/GenBank/DDBJ databases">
        <title>Genomic Encyclopedia of Type Strains, Phase IV (KMG-IV): sequencing the most valuable type-strain genomes for metagenomic binning, comparative biology and taxonomic classification.</title>
        <authorList>
            <person name="Goeker M."/>
        </authorList>
    </citation>
    <scope>NUCLEOTIDE SEQUENCE [LARGE SCALE GENOMIC DNA]</scope>
    <source>
        <strain evidence="3 4">DSM 203</strain>
    </source>
</reference>
<evidence type="ECO:0000313" key="3">
    <source>
        <dbReference type="EMBL" id="TCW35878.1"/>
    </source>
</evidence>
<comment type="caution">
    <text evidence="3">The sequence shown here is derived from an EMBL/GenBank/DDBJ whole genome shotgun (WGS) entry which is preliminary data.</text>
</comment>
<dbReference type="PANTHER" id="PTHR36700:SF1">
    <property type="entry name" value="CRISPR SYSTEM CMR SUBUNIT CMR4"/>
    <property type="match status" value="1"/>
</dbReference>
<dbReference type="NCBIfam" id="TIGR02580">
    <property type="entry name" value="cas_RAMP_Cmr4"/>
    <property type="match status" value="1"/>
</dbReference>
<dbReference type="PANTHER" id="PTHR36700">
    <property type="entry name" value="CRISPR SYSTEM CMR SUBUNIT CMR4"/>
    <property type="match status" value="1"/>
</dbReference>
<keyword evidence="1" id="KW-0051">Antiviral defense</keyword>
<name>A0A4R4AA90_MARGR</name>
<evidence type="ECO:0000256" key="1">
    <source>
        <dbReference type="ARBA" id="ARBA00023118"/>
    </source>
</evidence>
<dbReference type="AlphaFoldDB" id="A0A4R4AA90"/>
<proteinExistence type="predicted"/>
<gene>
    <name evidence="3" type="ORF">EDC29_10552</name>
</gene>
<dbReference type="GO" id="GO:0051607">
    <property type="term" value="P:defense response to virus"/>
    <property type="evidence" value="ECO:0007669"/>
    <property type="project" value="UniProtKB-KW"/>
</dbReference>
<dbReference type="Proteomes" id="UP000295247">
    <property type="component" value="Unassembled WGS sequence"/>
</dbReference>
<dbReference type="InterPro" id="IPR013410">
    <property type="entry name" value="CRISPR-assoc_RAMP_Cmr4"/>
</dbReference>
<dbReference type="EMBL" id="SMDC01000005">
    <property type="protein sequence ID" value="TCW35878.1"/>
    <property type="molecule type" value="Genomic_DNA"/>
</dbReference>
<feature type="domain" description="CRISPR type III-associated protein" evidence="2">
    <location>
        <begin position="8"/>
        <end position="299"/>
    </location>
</feature>
<dbReference type="RefSeq" id="WP_132229527.1">
    <property type="nucleotide sequence ID" value="NZ_NRRH01000005.1"/>
</dbReference>
<dbReference type="InterPro" id="IPR005537">
    <property type="entry name" value="RAMP_III_fam"/>
</dbReference>
<evidence type="ECO:0000259" key="2">
    <source>
        <dbReference type="Pfam" id="PF03787"/>
    </source>
</evidence>
<dbReference type="Pfam" id="PF03787">
    <property type="entry name" value="RAMPs"/>
    <property type="match status" value="1"/>
</dbReference>
<sequence length="308" mass="32663">MDTRIFHLHALSPLHCGTGQSTGVVDLPIARARATRLPIVPGSSLRGVLREHLSVSPDNTTRVERLFGPAQIRSNDQAFAGALAINDAHLLALPVRALTGIVCYATSPFVLRRYAEDLRRAGESLPDLPAAPAAGAVRLQQHSPNRGESVESRTTLVLEDLDLRIESDSGGLLAAWAQQIVERVFPGDADSQAQIGPRIALLPDDVFAFLAETATDVRARIAIDQDSGTVKQGALWYEENLPADSLLWGVYAVAASRHPEDREEGAGPETADALAACLPDGGALLQIGGKAGVGRGLVRFLRTQGVGA</sequence>
<accession>A0A4R4AA90</accession>
<organism evidence="3 4">
    <name type="scientific">Marichromatium gracile</name>
    <name type="common">Chromatium gracile</name>
    <dbReference type="NCBI Taxonomy" id="1048"/>
    <lineage>
        <taxon>Bacteria</taxon>
        <taxon>Pseudomonadati</taxon>
        <taxon>Pseudomonadota</taxon>
        <taxon>Gammaproteobacteria</taxon>
        <taxon>Chromatiales</taxon>
        <taxon>Chromatiaceae</taxon>
        <taxon>Marichromatium</taxon>
    </lineage>
</organism>